<dbReference type="STRING" id="413434.SAMN04488132_101123"/>
<name>A0A1T4JRV2_9BACT</name>
<dbReference type="EMBL" id="FUWH01000001">
    <property type="protein sequence ID" value="SJZ32906.1"/>
    <property type="molecule type" value="Genomic_DNA"/>
</dbReference>
<dbReference type="OrthoDB" id="1365620at2"/>
<dbReference type="AlphaFoldDB" id="A0A1T4JRV2"/>
<evidence type="ECO:0000313" key="1">
    <source>
        <dbReference type="EMBL" id="SJZ32906.1"/>
    </source>
</evidence>
<dbReference type="RefSeq" id="WP_078829482.1">
    <property type="nucleotide sequence ID" value="NZ_FUWH01000001.1"/>
</dbReference>
<evidence type="ECO:0000313" key="2">
    <source>
        <dbReference type="Proteomes" id="UP000190888"/>
    </source>
</evidence>
<organism evidence="1 2">
    <name type="scientific">Sediminibacterium ginsengisoli</name>
    <dbReference type="NCBI Taxonomy" id="413434"/>
    <lineage>
        <taxon>Bacteria</taxon>
        <taxon>Pseudomonadati</taxon>
        <taxon>Bacteroidota</taxon>
        <taxon>Chitinophagia</taxon>
        <taxon>Chitinophagales</taxon>
        <taxon>Chitinophagaceae</taxon>
        <taxon>Sediminibacterium</taxon>
    </lineage>
</organism>
<dbReference type="Proteomes" id="UP000190888">
    <property type="component" value="Unassembled WGS sequence"/>
</dbReference>
<keyword evidence="2" id="KW-1185">Reference proteome</keyword>
<sequence>MTRQAIIEKTLQAINRLPEDKAEEISDFADFVSKRYEDHKLVESMQKMASDSKAFSFLQEEEDLYTLGDLKQVYND</sequence>
<gene>
    <name evidence="1" type="ORF">SAMN04488132_101123</name>
</gene>
<reference evidence="1 2" key="1">
    <citation type="submission" date="2017-02" db="EMBL/GenBank/DDBJ databases">
        <authorList>
            <person name="Peterson S.W."/>
        </authorList>
    </citation>
    <scope>NUCLEOTIDE SEQUENCE [LARGE SCALE GENOMIC DNA]</scope>
    <source>
        <strain evidence="1 2">DSM 22335</strain>
    </source>
</reference>
<proteinExistence type="predicted"/>
<evidence type="ECO:0008006" key="3">
    <source>
        <dbReference type="Google" id="ProtNLM"/>
    </source>
</evidence>
<accession>A0A1T4JRV2</accession>
<protein>
    <recommendedName>
        <fullName evidence="3">DUF2281 domain-containing protein</fullName>
    </recommendedName>
</protein>